<dbReference type="GO" id="GO:0004222">
    <property type="term" value="F:metalloendopeptidase activity"/>
    <property type="evidence" value="ECO:0007669"/>
    <property type="project" value="UniProtKB-EC"/>
</dbReference>
<dbReference type="Proteomes" id="UP000229757">
    <property type="component" value="Chromosome"/>
</dbReference>
<evidence type="ECO:0000313" key="12">
    <source>
        <dbReference type="EMBL" id="ATX78358.1"/>
    </source>
</evidence>
<evidence type="ECO:0000256" key="4">
    <source>
        <dbReference type="ARBA" id="ARBA00022801"/>
    </source>
</evidence>
<dbReference type="CDD" id="cd06456">
    <property type="entry name" value="M3A_DCP"/>
    <property type="match status" value="1"/>
</dbReference>
<evidence type="ECO:0000256" key="7">
    <source>
        <dbReference type="ARBA" id="ARBA00024603"/>
    </source>
</evidence>
<evidence type="ECO:0000256" key="9">
    <source>
        <dbReference type="RuleBase" id="RU003435"/>
    </source>
</evidence>
<gene>
    <name evidence="12" type="ORF">REIFOR_03252</name>
</gene>
<feature type="domain" description="Peptidase M3A/M3B catalytic" evidence="10">
    <location>
        <begin position="224"/>
        <end position="677"/>
    </location>
</feature>
<evidence type="ECO:0000256" key="5">
    <source>
        <dbReference type="ARBA" id="ARBA00022833"/>
    </source>
</evidence>
<dbReference type="InterPro" id="IPR024077">
    <property type="entry name" value="Neurolysin/TOP_dom2"/>
</dbReference>
<comment type="cofactor">
    <cofactor evidence="9">
        <name>Zn(2+)</name>
        <dbReference type="ChEBI" id="CHEBI:29105"/>
    </cofactor>
    <text evidence="9">Binds 1 zinc ion.</text>
</comment>
<evidence type="ECO:0000256" key="1">
    <source>
        <dbReference type="ARBA" id="ARBA00006040"/>
    </source>
</evidence>
<comment type="catalytic activity">
    <reaction evidence="7">
        <text>Hydrolysis of oligopeptides, with broad specificity. Gly or Ala commonly occur as P1 or P1' residues, but more distant residues are also important, as is shown by the fact that Z-Gly-Pro-Gly-|-Gly-Pro-Ala is cleaved, but not Z-(Gly)(5).</text>
        <dbReference type="EC" id="3.4.24.70"/>
    </reaction>
</comment>
<dbReference type="KEGG" id="rfo:REIFOR_03252"/>
<comment type="similarity">
    <text evidence="1 9">Belongs to the peptidase M3 family.</text>
</comment>
<dbReference type="OrthoDB" id="9773538at2"/>
<dbReference type="GO" id="GO:0046872">
    <property type="term" value="F:metal ion binding"/>
    <property type="evidence" value="ECO:0007669"/>
    <property type="project" value="UniProtKB-UniRule"/>
</dbReference>
<sequence>MTATNPLLENHELPPFELFEPAHIAPAMTALIDAAKATIAAKLDQPGPATWGTVIEPIEQQSRLLDNAWALFGHLNSVQDSPSLRAAYGLALNQITEFSTWLGQHPGLFKAYEQIHQQPEFATLAPAEQEAVRQALLDFRLSGIDLPSDQQQRYAQLQSELAQLQQKYSEQVLDATQSWTKAITEVSDLAGLPASALSTLAQYARQKQLDGWLITLEAPSLMPVLTYADSRALREEVYRANVTRASELGPDAGKFDNGPVMTEILSKRQALAELLGYGNYAEVSLATKMADSPAQVISFLDEMAAKAYPQAQQEFAELADFARRELGLNDLQPWDLGYASEKLREQRYSISQEELRPYFPAPKALVGLFETATRLFDVTFEPAEDYQSYHPDVTLHNVYEGGKLVARFYLDLYARAGKRGGAWMDECRGRMRVNDGVQLPVAYLTCNFTPPVDGKPSLLTHDDLVTLFHEFGHGLQHMLTRVEVKAVAGINGVAWDAVELPSQFMENWCWQEAALAFISGHVDSGAALPKDLLEKLLAAKNFQSAMAKVRQLEFSLFDMHLHMHAGDFSSSAIQAVLDRVRAGITVLPAIPDNRFQNGFGHVFGGGYAAGYYSYKWAEVLSADAFSRFEDEGVFNAQAGADFRELILGLGGSVPAAELFERFRGRAPSIEPLLRHNGIAV</sequence>
<keyword evidence="5 9" id="KW-0862">Zinc</keyword>
<dbReference type="GO" id="GO:0005829">
    <property type="term" value="C:cytosol"/>
    <property type="evidence" value="ECO:0007669"/>
    <property type="project" value="UniProtKB-ARBA"/>
</dbReference>
<dbReference type="FunFam" id="3.40.390.10:FF:000009">
    <property type="entry name" value="Oligopeptidase A"/>
    <property type="match status" value="1"/>
</dbReference>
<dbReference type="PANTHER" id="PTHR11804">
    <property type="entry name" value="PROTEASE M3 THIMET OLIGOPEPTIDASE-RELATED"/>
    <property type="match status" value="1"/>
</dbReference>
<name>A0A2K8KUE5_9GAMM</name>
<dbReference type="InterPro" id="IPR045666">
    <property type="entry name" value="OpdA_N"/>
</dbReference>
<dbReference type="Gene3D" id="1.10.1370.10">
    <property type="entry name" value="Neurolysin, domain 3"/>
    <property type="match status" value="1"/>
</dbReference>
<dbReference type="PANTHER" id="PTHR11804:SF84">
    <property type="entry name" value="SACCHAROLYSIN"/>
    <property type="match status" value="1"/>
</dbReference>
<keyword evidence="4 9" id="KW-0378">Hydrolase</keyword>
<dbReference type="InterPro" id="IPR024079">
    <property type="entry name" value="MetalloPept_cat_dom_sf"/>
</dbReference>
<evidence type="ECO:0000259" key="10">
    <source>
        <dbReference type="Pfam" id="PF01432"/>
    </source>
</evidence>
<evidence type="ECO:0000256" key="2">
    <source>
        <dbReference type="ARBA" id="ARBA00022670"/>
    </source>
</evidence>
<dbReference type="RefSeq" id="WP_100258554.1">
    <property type="nucleotide sequence ID" value="NZ_CP011797.1"/>
</dbReference>
<evidence type="ECO:0000256" key="3">
    <source>
        <dbReference type="ARBA" id="ARBA00022723"/>
    </source>
</evidence>
<dbReference type="EMBL" id="CP011797">
    <property type="protein sequence ID" value="ATX78358.1"/>
    <property type="molecule type" value="Genomic_DNA"/>
</dbReference>
<feature type="domain" description="Oligopeptidase A N-terminal" evidence="11">
    <location>
        <begin position="42"/>
        <end position="150"/>
    </location>
</feature>
<evidence type="ECO:0000259" key="11">
    <source>
        <dbReference type="Pfam" id="PF19310"/>
    </source>
</evidence>
<evidence type="ECO:0000313" key="13">
    <source>
        <dbReference type="Proteomes" id="UP000229757"/>
    </source>
</evidence>
<dbReference type="Gene3D" id="3.40.390.10">
    <property type="entry name" value="Collagenase (Catalytic Domain)"/>
    <property type="match status" value="1"/>
</dbReference>
<dbReference type="Pfam" id="PF01432">
    <property type="entry name" value="Peptidase_M3"/>
    <property type="match status" value="1"/>
</dbReference>
<dbReference type="EC" id="3.4.24.70" evidence="8"/>
<dbReference type="InterPro" id="IPR045090">
    <property type="entry name" value="Pept_M3A_M3B"/>
</dbReference>
<dbReference type="Pfam" id="PF19310">
    <property type="entry name" value="TOP_N"/>
    <property type="match status" value="1"/>
</dbReference>
<dbReference type="GO" id="GO:0006518">
    <property type="term" value="P:peptide metabolic process"/>
    <property type="evidence" value="ECO:0007669"/>
    <property type="project" value="TreeGrafter"/>
</dbReference>
<proteinExistence type="inferred from homology"/>
<dbReference type="AlphaFoldDB" id="A0A2K8KUE5"/>
<evidence type="ECO:0000256" key="8">
    <source>
        <dbReference type="ARBA" id="ARBA00026100"/>
    </source>
</evidence>
<keyword evidence="3 9" id="KW-0479">Metal-binding</keyword>
<protein>
    <recommendedName>
        <fullName evidence="8">oligopeptidase A</fullName>
        <ecNumber evidence="8">3.4.24.70</ecNumber>
    </recommendedName>
</protein>
<dbReference type="InterPro" id="IPR001567">
    <property type="entry name" value="Pept_M3A_M3B_dom"/>
</dbReference>
<accession>A0A2K8KUE5</accession>
<keyword evidence="2 9" id="KW-0645">Protease</keyword>
<keyword evidence="13" id="KW-1185">Reference proteome</keyword>
<organism evidence="12 13">
    <name type="scientific">Reinekea forsetii</name>
    <dbReference type="NCBI Taxonomy" id="1336806"/>
    <lineage>
        <taxon>Bacteria</taxon>
        <taxon>Pseudomonadati</taxon>
        <taxon>Pseudomonadota</taxon>
        <taxon>Gammaproteobacteria</taxon>
        <taxon>Oceanospirillales</taxon>
        <taxon>Saccharospirillaceae</taxon>
        <taxon>Reinekea</taxon>
    </lineage>
</organism>
<evidence type="ECO:0000256" key="6">
    <source>
        <dbReference type="ARBA" id="ARBA00023049"/>
    </source>
</evidence>
<dbReference type="GO" id="GO:0006508">
    <property type="term" value="P:proteolysis"/>
    <property type="evidence" value="ECO:0007669"/>
    <property type="project" value="UniProtKB-KW"/>
</dbReference>
<keyword evidence="6 9" id="KW-0482">Metalloprotease</keyword>
<reference evidence="12 13" key="1">
    <citation type="journal article" date="2017" name="Environ. Microbiol.">
        <title>Genomic and physiological analyses of 'Reinekea forsetii' reveal a versatile opportunistic lifestyle during spring algae blooms.</title>
        <authorList>
            <person name="Avci B."/>
            <person name="Hahnke R.L."/>
            <person name="Chafee M."/>
            <person name="Fischer T."/>
            <person name="Gruber-Vodicka H."/>
            <person name="Tegetmeyer H.E."/>
            <person name="Harder J."/>
            <person name="Fuchs B.M."/>
            <person name="Amann R.I."/>
            <person name="Teeling H."/>
        </authorList>
    </citation>
    <scope>NUCLEOTIDE SEQUENCE [LARGE SCALE GENOMIC DNA]</scope>
    <source>
        <strain evidence="12 13">Hel1_31_D35</strain>
    </source>
</reference>
<dbReference type="SUPFAM" id="SSF55486">
    <property type="entry name" value="Metalloproteases ('zincins'), catalytic domain"/>
    <property type="match status" value="1"/>
</dbReference>
<dbReference type="InterPro" id="IPR034005">
    <property type="entry name" value="M3A_DCP"/>
</dbReference>